<dbReference type="Proteomes" id="UP001241377">
    <property type="component" value="Unassembled WGS sequence"/>
</dbReference>
<organism evidence="1 2">
    <name type="scientific">Naganishia cerealis</name>
    <dbReference type="NCBI Taxonomy" id="610337"/>
    <lineage>
        <taxon>Eukaryota</taxon>
        <taxon>Fungi</taxon>
        <taxon>Dikarya</taxon>
        <taxon>Basidiomycota</taxon>
        <taxon>Agaricomycotina</taxon>
        <taxon>Tremellomycetes</taxon>
        <taxon>Filobasidiales</taxon>
        <taxon>Filobasidiaceae</taxon>
        <taxon>Naganishia</taxon>
    </lineage>
</organism>
<evidence type="ECO:0000313" key="2">
    <source>
        <dbReference type="Proteomes" id="UP001241377"/>
    </source>
</evidence>
<gene>
    <name evidence="1" type="ORF">QFC19_008929</name>
</gene>
<reference evidence="1" key="1">
    <citation type="submission" date="2023-04" db="EMBL/GenBank/DDBJ databases">
        <title>Draft Genome sequencing of Naganishia species isolated from polar environments using Oxford Nanopore Technology.</title>
        <authorList>
            <person name="Leo P."/>
            <person name="Venkateswaran K."/>
        </authorList>
    </citation>
    <scope>NUCLEOTIDE SEQUENCE</scope>
    <source>
        <strain evidence="1">MNA-CCFEE 5261</strain>
    </source>
</reference>
<evidence type="ECO:0000313" key="1">
    <source>
        <dbReference type="EMBL" id="KAJ9091902.1"/>
    </source>
</evidence>
<name>A0ACC2UYP7_9TREE</name>
<accession>A0ACC2UYP7</accession>
<sequence>MLTNHYLDYTTTIFGIQVFLSDKSNIGTTNNAAGYGSIGQGIANCVNLWKRNPNFILLDWYDSNGNTPFNVVAALNGVAAPTNTVVTSEFSKSSNSNSSSSSQAGTGTATGTSSTSRTSSSSLSGARHTFGGAGVPSVVGTLGVALAALAGGMLWITV</sequence>
<proteinExistence type="predicted"/>
<protein>
    <submittedName>
        <fullName evidence="1">Uncharacterized protein</fullName>
    </submittedName>
</protein>
<keyword evidence="2" id="KW-1185">Reference proteome</keyword>
<comment type="caution">
    <text evidence="1">The sequence shown here is derived from an EMBL/GenBank/DDBJ whole genome shotgun (WGS) entry which is preliminary data.</text>
</comment>
<dbReference type="EMBL" id="JASBWR010000142">
    <property type="protein sequence ID" value="KAJ9091902.1"/>
    <property type="molecule type" value="Genomic_DNA"/>
</dbReference>